<evidence type="ECO:0000313" key="14">
    <source>
        <dbReference type="Proteomes" id="UP001367676"/>
    </source>
</evidence>
<evidence type="ECO:0000256" key="4">
    <source>
        <dbReference type="ARBA" id="ARBA00022692"/>
    </source>
</evidence>
<evidence type="ECO:0000256" key="10">
    <source>
        <dbReference type="RuleBase" id="RU363097"/>
    </source>
</evidence>
<dbReference type="GO" id="GO:0005777">
    <property type="term" value="C:peroxisome"/>
    <property type="evidence" value="ECO:0007669"/>
    <property type="project" value="TreeGrafter"/>
</dbReference>
<dbReference type="CDD" id="cd09071">
    <property type="entry name" value="FAR_C"/>
    <property type="match status" value="1"/>
</dbReference>
<protein>
    <recommendedName>
        <fullName evidence="10">Fatty acyl-CoA reductase</fullName>
        <ecNumber evidence="10">1.2.1.84</ecNumber>
    </recommendedName>
</protein>
<keyword evidence="6 10" id="KW-1133">Transmembrane helix</keyword>
<evidence type="ECO:0000313" key="13">
    <source>
        <dbReference type="EMBL" id="KAK7604920.1"/>
    </source>
</evidence>
<evidence type="ECO:0000256" key="6">
    <source>
        <dbReference type="ARBA" id="ARBA00022989"/>
    </source>
</evidence>
<reference evidence="13 14" key="1">
    <citation type="submission" date="2024-03" db="EMBL/GenBank/DDBJ databases">
        <title>Adaptation during the transition from Ophiocordyceps entomopathogen to insect associate is accompanied by gene loss and intensified selection.</title>
        <authorList>
            <person name="Ward C.M."/>
            <person name="Onetto C.A."/>
            <person name="Borneman A.R."/>
        </authorList>
    </citation>
    <scope>NUCLEOTIDE SEQUENCE [LARGE SCALE GENOMIC DNA]</scope>
    <source>
        <strain evidence="13">AWRI1</strain>
        <tissue evidence="13">Single Adult Female</tissue>
    </source>
</reference>
<dbReference type="GO" id="GO:0016020">
    <property type="term" value="C:membrane"/>
    <property type="evidence" value="ECO:0007669"/>
    <property type="project" value="UniProtKB-SubCell"/>
</dbReference>
<feature type="domain" description="Thioester reductase (TE)" evidence="12">
    <location>
        <begin position="18"/>
        <end position="287"/>
    </location>
</feature>
<evidence type="ECO:0000256" key="5">
    <source>
        <dbReference type="ARBA" id="ARBA00022857"/>
    </source>
</evidence>
<feature type="transmembrane region" description="Helical" evidence="10">
    <location>
        <begin position="362"/>
        <end position="381"/>
    </location>
</feature>
<dbReference type="Proteomes" id="UP001367676">
    <property type="component" value="Unassembled WGS sequence"/>
</dbReference>
<dbReference type="EC" id="1.2.1.84" evidence="10"/>
<evidence type="ECO:0000256" key="1">
    <source>
        <dbReference type="ARBA" id="ARBA00004141"/>
    </source>
</evidence>
<evidence type="ECO:0000259" key="11">
    <source>
        <dbReference type="Pfam" id="PF03015"/>
    </source>
</evidence>
<keyword evidence="3 10" id="KW-0444">Lipid biosynthesis</keyword>
<evidence type="ECO:0000259" key="12">
    <source>
        <dbReference type="Pfam" id="PF07993"/>
    </source>
</evidence>
<dbReference type="GO" id="GO:0102965">
    <property type="term" value="F:alcohol-forming long-chain fatty acyl-CoA reductase activity"/>
    <property type="evidence" value="ECO:0007669"/>
    <property type="project" value="UniProtKB-EC"/>
</dbReference>
<evidence type="ECO:0000256" key="7">
    <source>
        <dbReference type="ARBA" id="ARBA00023098"/>
    </source>
</evidence>
<dbReference type="AlphaFoldDB" id="A0AAN9TTS1"/>
<dbReference type="Gene3D" id="3.40.50.720">
    <property type="entry name" value="NAD(P)-binding Rossmann-like Domain"/>
    <property type="match status" value="1"/>
</dbReference>
<dbReference type="FunFam" id="3.40.50.720:FF:000143">
    <property type="entry name" value="Fatty acyl-CoA reductase"/>
    <property type="match status" value="1"/>
</dbReference>
<dbReference type="Pfam" id="PF07993">
    <property type="entry name" value="NAD_binding_4"/>
    <property type="match status" value="1"/>
</dbReference>
<proteinExistence type="inferred from homology"/>
<dbReference type="Pfam" id="PF03015">
    <property type="entry name" value="Sterile"/>
    <property type="match status" value="1"/>
</dbReference>
<comment type="catalytic activity">
    <reaction evidence="9 10">
        <text>a long-chain fatty acyl-CoA + 2 NADPH + 2 H(+) = a long-chain primary fatty alcohol + 2 NADP(+) + CoA</text>
        <dbReference type="Rhea" id="RHEA:52716"/>
        <dbReference type="ChEBI" id="CHEBI:15378"/>
        <dbReference type="ChEBI" id="CHEBI:57287"/>
        <dbReference type="ChEBI" id="CHEBI:57783"/>
        <dbReference type="ChEBI" id="CHEBI:58349"/>
        <dbReference type="ChEBI" id="CHEBI:77396"/>
        <dbReference type="ChEBI" id="CHEBI:83139"/>
        <dbReference type="EC" id="1.2.1.84"/>
    </reaction>
</comment>
<dbReference type="GO" id="GO:0035336">
    <property type="term" value="P:long-chain fatty-acyl-CoA metabolic process"/>
    <property type="evidence" value="ECO:0007669"/>
    <property type="project" value="TreeGrafter"/>
</dbReference>
<evidence type="ECO:0000256" key="3">
    <source>
        <dbReference type="ARBA" id="ARBA00022516"/>
    </source>
</evidence>
<dbReference type="PANTHER" id="PTHR11011:SF116">
    <property type="entry name" value="FATTY ACYL-COA REDUCTASE CG5065-RELATED"/>
    <property type="match status" value="1"/>
</dbReference>
<dbReference type="InterPro" id="IPR033640">
    <property type="entry name" value="FAR_C"/>
</dbReference>
<comment type="caution">
    <text evidence="13">The sequence shown here is derived from an EMBL/GenBank/DDBJ whole genome shotgun (WGS) entry which is preliminary data.</text>
</comment>
<keyword evidence="14" id="KW-1185">Reference proteome</keyword>
<dbReference type="SUPFAM" id="SSF51735">
    <property type="entry name" value="NAD(P)-binding Rossmann-fold domains"/>
    <property type="match status" value="1"/>
</dbReference>
<comment type="subcellular location">
    <subcellularLocation>
        <location evidence="1">Membrane</location>
        <topology evidence="1">Multi-pass membrane protein</topology>
    </subcellularLocation>
</comment>
<keyword evidence="8 10" id="KW-0472">Membrane</keyword>
<dbReference type="InterPro" id="IPR036291">
    <property type="entry name" value="NAD(P)-bd_dom_sf"/>
</dbReference>
<evidence type="ECO:0000256" key="9">
    <source>
        <dbReference type="ARBA" id="ARBA00052530"/>
    </source>
</evidence>
<dbReference type="InterPro" id="IPR026055">
    <property type="entry name" value="FAR"/>
</dbReference>
<keyword evidence="10" id="KW-0560">Oxidoreductase</keyword>
<dbReference type="CDD" id="cd05236">
    <property type="entry name" value="FAR-N_SDR_e"/>
    <property type="match status" value="1"/>
</dbReference>
<keyword evidence="5 10" id="KW-0521">NADP</keyword>
<feature type="domain" description="Fatty acyl-CoA reductase C-terminal" evidence="11">
    <location>
        <begin position="365"/>
        <end position="457"/>
    </location>
</feature>
<sequence>MEEKPEIPEFYRGRTILLTGSTGFIGKVLIWKLLHSCPLIKNIYILLRKKHGKDIAERKDELFSCPIFDNFRESNPKIFDKVVAIEGDVGEENIGISEKDKITILNEVSIVYHNAALLKMDATLAQAINVNTKGVIRMLDIASKMKNLEAFVYVSTAYSCCNEKEVEEKLYSIPGNPYDIVRSVDWLPPHVLERITADIIAPLPNTYTFSKRLTELLLEKYENELPVIVARPTIVVSSINEPFPGWIDNLNGAGGVAITTGKGILHSMPAHRNKKGDMVPVDVVCNTLVAIPWAEAKKKELHLKDSKIAVYNVAVTERDPITWGEFQQICMTAALKYPYETILWYPTYDVIQENMFIHQLEVIFYHMIPAYIIDFLLYLFGQKTFMVRIQKKINQGLKALRYFSTQQWTFRTNNTIKLKNLMNEADREMFVVTEKDVNLEHMAEQSAIVSKKYYFKEDLSNIERCKRKLKIFYAVRLSINELLFAYESTEATRRYFRLFLAFGTFCRVPNGTLLSANARDHHLATSQSVRIT</sequence>
<organism evidence="13 14">
    <name type="scientific">Parthenolecanium corni</name>
    <dbReference type="NCBI Taxonomy" id="536013"/>
    <lineage>
        <taxon>Eukaryota</taxon>
        <taxon>Metazoa</taxon>
        <taxon>Ecdysozoa</taxon>
        <taxon>Arthropoda</taxon>
        <taxon>Hexapoda</taxon>
        <taxon>Insecta</taxon>
        <taxon>Pterygota</taxon>
        <taxon>Neoptera</taxon>
        <taxon>Paraneoptera</taxon>
        <taxon>Hemiptera</taxon>
        <taxon>Sternorrhyncha</taxon>
        <taxon>Coccoidea</taxon>
        <taxon>Coccidae</taxon>
        <taxon>Parthenolecanium</taxon>
    </lineage>
</organism>
<accession>A0AAN9TTS1</accession>
<dbReference type="PANTHER" id="PTHR11011">
    <property type="entry name" value="MALE STERILITY PROTEIN 2-RELATED"/>
    <property type="match status" value="1"/>
</dbReference>
<dbReference type="InterPro" id="IPR013120">
    <property type="entry name" value="FAR_NAD-bd"/>
</dbReference>
<name>A0AAN9TTS1_9HEMI</name>
<dbReference type="GO" id="GO:0080019">
    <property type="term" value="F:alcohol-forming very long-chain fatty acyl-CoA reductase activity"/>
    <property type="evidence" value="ECO:0007669"/>
    <property type="project" value="InterPro"/>
</dbReference>
<comment type="function">
    <text evidence="10">Catalyzes the reduction of fatty acyl-CoA to fatty alcohols.</text>
</comment>
<comment type="similarity">
    <text evidence="2 10">Belongs to the fatty acyl-CoA reductase family.</text>
</comment>
<gene>
    <name evidence="13" type="ORF">V9T40_006106</name>
</gene>
<evidence type="ECO:0000256" key="2">
    <source>
        <dbReference type="ARBA" id="ARBA00005928"/>
    </source>
</evidence>
<dbReference type="EMBL" id="JBBCAQ010000003">
    <property type="protein sequence ID" value="KAK7604920.1"/>
    <property type="molecule type" value="Genomic_DNA"/>
</dbReference>
<evidence type="ECO:0000256" key="8">
    <source>
        <dbReference type="ARBA" id="ARBA00023136"/>
    </source>
</evidence>
<keyword evidence="7 10" id="KW-0443">Lipid metabolism</keyword>
<keyword evidence="4 10" id="KW-0812">Transmembrane</keyword>